<evidence type="ECO:0000313" key="6">
    <source>
        <dbReference type="Proteomes" id="UP000251314"/>
    </source>
</evidence>
<feature type="compositionally biased region" description="Low complexity" evidence="2">
    <location>
        <begin position="12"/>
        <end position="44"/>
    </location>
</feature>
<feature type="compositionally biased region" description="Basic and acidic residues" evidence="2">
    <location>
        <begin position="677"/>
        <end position="697"/>
    </location>
</feature>
<comment type="caution">
    <text evidence="5">The sequence shown here is derived from an EMBL/GenBank/DDBJ whole genome shotgun (WGS) entry which is preliminary data.</text>
</comment>
<dbReference type="GO" id="GO:0008270">
    <property type="term" value="F:zinc ion binding"/>
    <property type="evidence" value="ECO:0007669"/>
    <property type="project" value="UniProtKB-KW"/>
</dbReference>
<dbReference type="PANTHER" id="PTHR42648">
    <property type="entry name" value="TRANSPOSASE, PUTATIVE-RELATED"/>
    <property type="match status" value="1"/>
</dbReference>
<dbReference type="AlphaFoldDB" id="A0A329RBH3"/>
<dbReference type="GO" id="GO:0003676">
    <property type="term" value="F:nucleic acid binding"/>
    <property type="evidence" value="ECO:0007669"/>
    <property type="project" value="InterPro"/>
</dbReference>
<dbReference type="InterPro" id="IPR036397">
    <property type="entry name" value="RNaseH_sf"/>
</dbReference>
<dbReference type="EMBL" id="MJFZ01001868">
    <property type="protein sequence ID" value="RAW21309.1"/>
    <property type="molecule type" value="Genomic_DNA"/>
</dbReference>
<name>A0A329RBH3_9STRA</name>
<keyword evidence="1" id="KW-0862">Zinc</keyword>
<dbReference type="GO" id="GO:0015074">
    <property type="term" value="P:DNA integration"/>
    <property type="evidence" value="ECO:0007669"/>
    <property type="project" value="InterPro"/>
</dbReference>
<evidence type="ECO:0000256" key="2">
    <source>
        <dbReference type="SAM" id="MobiDB-lite"/>
    </source>
</evidence>
<reference evidence="5 6" key="1">
    <citation type="submission" date="2018-01" db="EMBL/GenBank/DDBJ databases">
        <title>Draft genome of the strawberry crown rot pathogen Phytophthora cactorum.</title>
        <authorList>
            <person name="Armitage A.D."/>
            <person name="Lysoe E."/>
            <person name="Nellist C.F."/>
            <person name="Harrison R.J."/>
            <person name="Brurberg M.B."/>
        </authorList>
    </citation>
    <scope>NUCLEOTIDE SEQUENCE [LARGE SCALE GENOMIC DNA]</scope>
    <source>
        <strain evidence="5 6">10300</strain>
    </source>
</reference>
<dbReference type="PROSITE" id="PS50994">
    <property type="entry name" value="INTEGRASE"/>
    <property type="match status" value="1"/>
</dbReference>
<feature type="domain" description="CCHC-type" evidence="3">
    <location>
        <begin position="67"/>
        <end position="80"/>
    </location>
</feature>
<dbReference type="Pfam" id="PF13976">
    <property type="entry name" value="gag_pre-integrs"/>
    <property type="match status" value="1"/>
</dbReference>
<dbReference type="InterPro" id="IPR012337">
    <property type="entry name" value="RNaseH-like_sf"/>
</dbReference>
<dbReference type="SUPFAM" id="SSF53098">
    <property type="entry name" value="Ribonuclease H-like"/>
    <property type="match status" value="1"/>
</dbReference>
<feature type="region of interest" description="Disordered" evidence="2">
    <location>
        <begin position="649"/>
        <end position="697"/>
    </location>
</feature>
<dbReference type="Gene3D" id="3.30.420.10">
    <property type="entry name" value="Ribonuclease H-like superfamily/Ribonuclease H"/>
    <property type="match status" value="1"/>
</dbReference>
<organism evidence="5 6">
    <name type="scientific">Phytophthora cactorum</name>
    <dbReference type="NCBI Taxonomy" id="29920"/>
    <lineage>
        <taxon>Eukaryota</taxon>
        <taxon>Sar</taxon>
        <taxon>Stramenopiles</taxon>
        <taxon>Oomycota</taxon>
        <taxon>Peronosporomycetes</taxon>
        <taxon>Peronosporales</taxon>
        <taxon>Peronosporaceae</taxon>
        <taxon>Phytophthora</taxon>
    </lineage>
</organism>
<dbReference type="PANTHER" id="PTHR42648:SF28">
    <property type="entry name" value="TRANSPOSON-ENCODED PROTEIN WITH RIBONUCLEASE H-LIKE AND RETROVIRUS ZINC FINGER-LIKE DOMAINS"/>
    <property type="match status" value="1"/>
</dbReference>
<dbReference type="PROSITE" id="PS50158">
    <property type="entry name" value="ZF_CCHC"/>
    <property type="match status" value="1"/>
</dbReference>
<dbReference type="SUPFAM" id="SSF57756">
    <property type="entry name" value="Retrovirus zinc finger-like domains"/>
    <property type="match status" value="1"/>
</dbReference>
<accession>A0A329RBH3</accession>
<evidence type="ECO:0000313" key="5">
    <source>
        <dbReference type="EMBL" id="RAW21309.1"/>
    </source>
</evidence>
<keyword evidence="1" id="KW-0479">Metal-binding</keyword>
<evidence type="ECO:0000259" key="4">
    <source>
        <dbReference type="PROSITE" id="PS50994"/>
    </source>
</evidence>
<evidence type="ECO:0008006" key="7">
    <source>
        <dbReference type="Google" id="ProtNLM"/>
    </source>
</evidence>
<dbReference type="Proteomes" id="UP000251314">
    <property type="component" value="Unassembled WGS sequence"/>
</dbReference>
<evidence type="ECO:0000256" key="1">
    <source>
        <dbReference type="PROSITE-ProRule" id="PRU00047"/>
    </source>
</evidence>
<dbReference type="InterPro" id="IPR025724">
    <property type="entry name" value="GAG-pre-integrase_dom"/>
</dbReference>
<feature type="domain" description="Integrase catalytic" evidence="4">
    <location>
        <begin position="325"/>
        <end position="498"/>
    </location>
</feature>
<proteinExistence type="predicted"/>
<dbReference type="InterPro" id="IPR036875">
    <property type="entry name" value="Znf_CCHC_sf"/>
</dbReference>
<evidence type="ECO:0000259" key="3">
    <source>
        <dbReference type="PROSITE" id="PS50158"/>
    </source>
</evidence>
<dbReference type="Pfam" id="PF00665">
    <property type="entry name" value="rve"/>
    <property type="match status" value="1"/>
</dbReference>
<dbReference type="InterPro" id="IPR001584">
    <property type="entry name" value="Integrase_cat-core"/>
</dbReference>
<dbReference type="InterPro" id="IPR001878">
    <property type="entry name" value="Znf_CCHC"/>
</dbReference>
<feature type="region of interest" description="Disordered" evidence="2">
    <location>
        <begin position="1"/>
        <end position="51"/>
    </location>
</feature>
<sequence length="697" mass="78363">MDSYNKCDRELNATNASTAQAQTQQSGAKQKSQQQQNTGNNSATRQLTPEKAAAVAAKKLDKQQGNCFHCHRPGHLGKDCNKKISAQAPASNNKQVTYTRRLGKSEQSESAQVTDTTSVTGVQRAPLHIRGHQMKIFQSTYFSDFTPFEKDAECVRGFKKALAANPVGHGTVQLVLQRGELDLVLTLRDVPNSRNLLSNSQIEDQGYSVEYHGRSGANVYEVWKGSEKLFEVAPDKYGLFTFNVKNAFLSEHPGEVQVPESVCAAAQPRVNISATDGAADLQRWHERLGHLCPQLVKVMVDRDLVNGMMLRQRRVTHCEACHMGKERKPPTKKSLDREITRKNEVIFADLLFPDQASVLVIVDGYSRFTTVYPLKSKSASEVNAAIQRYIEWGDRQFPNDKVRKVVSDGGGEFVNSKMNQWYRKKGIEFLPNPPHGSHLNPCERAHQTLTHMMKTVMSAAGLPPSLAIHALKMSVYIRNRTYHQAIKDVPYRLMKVKKPNLHRIKKFGSIAYVYKPVGPLRRNFDDNCRLGFLVGLLEGQAGYEVYFPVEHVVQHVEHAHINEDIVYKDRAAMLQMTHQNDPELQDYEDLEEISAAKTPDVGVENEPLNYEIIIEEWSKMPIYTAFPKKKSPEIKSRVVVRGLDQVIADEDAGELEEKAAPSPSLLAENNTDEMEEKAETDPSLHDDAESKEDMCPT</sequence>
<dbReference type="InterPro" id="IPR039537">
    <property type="entry name" value="Retrotran_Ty1/copia-like"/>
</dbReference>
<keyword evidence="6" id="KW-1185">Reference proteome</keyword>
<keyword evidence="1" id="KW-0863">Zinc-finger</keyword>
<feature type="compositionally biased region" description="Basic and acidic residues" evidence="2">
    <location>
        <begin position="1"/>
        <end position="11"/>
    </location>
</feature>
<dbReference type="OrthoDB" id="109938at2759"/>
<protein>
    <recommendedName>
        <fullName evidence="7">Integrase catalytic domain-containing protein</fullName>
    </recommendedName>
</protein>
<gene>
    <name evidence="5" type="ORF">PC110_g22248</name>
</gene>
<dbReference type="VEuPathDB" id="FungiDB:PC110_g22248"/>